<dbReference type="AlphaFoldDB" id="A0A368GVF8"/>
<dbReference type="EMBL" id="JOJR01000048">
    <property type="protein sequence ID" value="RCN48341.1"/>
    <property type="molecule type" value="Genomic_DNA"/>
</dbReference>
<gene>
    <name evidence="1" type="ORF">ANCCAN_05630</name>
</gene>
<reference evidence="1 2" key="1">
    <citation type="submission" date="2014-10" db="EMBL/GenBank/DDBJ databases">
        <title>Draft genome of the hookworm Ancylostoma caninum.</title>
        <authorList>
            <person name="Mitreva M."/>
        </authorList>
    </citation>
    <scope>NUCLEOTIDE SEQUENCE [LARGE SCALE GENOMIC DNA]</scope>
    <source>
        <strain evidence="1 2">Baltimore</strain>
    </source>
</reference>
<accession>A0A368GVF8</accession>
<proteinExistence type="predicted"/>
<comment type="caution">
    <text evidence="1">The sequence shown here is derived from an EMBL/GenBank/DDBJ whole genome shotgun (WGS) entry which is preliminary data.</text>
</comment>
<evidence type="ECO:0000313" key="2">
    <source>
        <dbReference type="Proteomes" id="UP000252519"/>
    </source>
</evidence>
<evidence type="ECO:0000313" key="1">
    <source>
        <dbReference type="EMBL" id="RCN48341.1"/>
    </source>
</evidence>
<dbReference type="Proteomes" id="UP000252519">
    <property type="component" value="Unassembled WGS sequence"/>
</dbReference>
<name>A0A368GVF8_ANCCA</name>
<organism evidence="1 2">
    <name type="scientific">Ancylostoma caninum</name>
    <name type="common">Dog hookworm</name>
    <dbReference type="NCBI Taxonomy" id="29170"/>
    <lineage>
        <taxon>Eukaryota</taxon>
        <taxon>Metazoa</taxon>
        <taxon>Ecdysozoa</taxon>
        <taxon>Nematoda</taxon>
        <taxon>Chromadorea</taxon>
        <taxon>Rhabditida</taxon>
        <taxon>Rhabditina</taxon>
        <taxon>Rhabditomorpha</taxon>
        <taxon>Strongyloidea</taxon>
        <taxon>Ancylostomatidae</taxon>
        <taxon>Ancylostomatinae</taxon>
        <taxon>Ancylostoma</taxon>
    </lineage>
</organism>
<keyword evidence="2" id="KW-1185">Reference proteome</keyword>
<sequence>MMSRLCWTLAVAPPPSTPVSHRPLNRRHRYDPPLSIRGCRHSRRWMCRDYSSTLRPHRSPLSRLLRLPTAVYSPFHRRTIEKCLVNHRKPVITSLWVWLRLFLGN</sequence>
<protein>
    <submittedName>
        <fullName evidence="1">Uncharacterized protein</fullName>
    </submittedName>
</protein>